<keyword evidence="9" id="KW-1185">Reference proteome</keyword>
<proteinExistence type="inferred from homology"/>
<evidence type="ECO:0000256" key="3">
    <source>
        <dbReference type="ARBA" id="ARBA00023002"/>
    </source>
</evidence>
<feature type="binding site" evidence="5">
    <location>
        <position position="118"/>
    </location>
    <ligand>
        <name>substrate</name>
    </ligand>
</feature>
<dbReference type="GeneID" id="94553408"/>
<evidence type="ECO:0000256" key="6">
    <source>
        <dbReference type="PIRSR" id="PIRSR000097-3"/>
    </source>
</evidence>
<name>A0A6G7WIQ7_9LACT</name>
<evidence type="ECO:0000256" key="4">
    <source>
        <dbReference type="PIRSR" id="PIRSR000097-1"/>
    </source>
</evidence>
<organism evidence="8 9">
    <name type="scientific">Jeotgalibaca porci</name>
    <dbReference type="NCBI Taxonomy" id="1868793"/>
    <lineage>
        <taxon>Bacteria</taxon>
        <taxon>Bacillati</taxon>
        <taxon>Bacillota</taxon>
        <taxon>Bacilli</taxon>
        <taxon>Lactobacillales</taxon>
        <taxon>Carnobacteriaceae</taxon>
        <taxon>Jeotgalibaca</taxon>
    </lineage>
</organism>
<evidence type="ECO:0000259" key="7">
    <source>
        <dbReference type="Pfam" id="PF00248"/>
    </source>
</evidence>
<evidence type="ECO:0000256" key="5">
    <source>
        <dbReference type="PIRSR" id="PIRSR000097-2"/>
    </source>
</evidence>
<comment type="similarity">
    <text evidence="1">Belongs to the aldo/keto reductase family.</text>
</comment>
<dbReference type="InterPro" id="IPR023210">
    <property type="entry name" value="NADP_OxRdtase_dom"/>
</dbReference>
<dbReference type="InterPro" id="IPR036812">
    <property type="entry name" value="NAD(P)_OxRdtase_dom_sf"/>
</dbReference>
<feature type="domain" description="NADP-dependent oxidoreductase" evidence="7">
    <location>
        <begin position="15"/>
        <end position="268"/>
    </location>
</feature>
<dbReference type="InterPro" id="IPR020471">
    <property type="entry name" value="AKR"/>
</dbReference>
<dbReference type="PIRSF" id="PIRSF000097">
    <property type="entry name" value="AKR"/>
    <property type="match status" value="1"/>
</dbReference>
<gene>
    <name evidence="8" type="ORF">G7058_08945</name>
</gene>
<dbReference type="SUPFAM" id="SSF51430">
    <property type="entry name" value="NAD(P)-linked oxidoreductase"/>
    <property type="match status" value="1"/>
</dbReference>
<evidence type="ECO:0000313" key="9">
    <source>
        <dbReference type="Proteomes" id="UP000501830"/>
    </source>
</evidence>
<dbReference type="GO" id="GO:0016616">
    <property type="term" value="F:oxidoreductase activity, acting on the CH-OH group of donors, NAD or NADP as acceptor"/>
    <property type="evidence" value="ECO:0007669"/>
    <property type="project" value="UniProtKB-ARBA"/>
</dbReference>
<protein>
    <submittedName>
        <fullName evidence="8">Aldo/keto reductase</fullName>
    </submittedName>
</protein>
<accession>A0A6G7WIQ7</accession>
<dbReference type="Gene3D" id="3.20.20.100">
    <property type="entry name" value="NADP-dependent oxidoreductase domain"/>
    <property type="match status" value="1"/>
</dbReference>
<dbReference type="Pfam" id="PF00248">
    <property type="entry name" value="Aldo_ket_red"/>
    <property type="match status" value="1"/>
</dbReference>
<feature type="site" description="Lowers pKa of active site Tyr" evidence="6">
    <location>
        <position position="82"/>
    </location>
</feature>
<evidence type="ECO:0000256" key="2">
    <source>
        <dbReference type="ARBA" id="ARBA00022857"/>
    </source>
</evidence>
<dbReference type="AlphaFoldDB" id="A0A6G7WIQ7"/>
<dbReference type="KEGG" id="jpo:G7058_08945"/>
<evidence type="ECO:0000313" key="8">
    <source>
        <dbReference type="EMBL" id="QIK52150.1"/>
    </source>
</evidence>
<reference evidence="8 9" key="1">
    <citation type="journal article" date="2017" name="Int. J. Syst. Evol. Microbiol.">
        <title>Jeotgalibaca porci sp. nov. and Jeotgalibaca arthritidis sp. nov., isolated from pigs, and emended description of the genus Jeotgalibaca.</title>
        <authorList>
            <person name="Zamora L."/>
            <person name="Perez-Sancho M."/>
            <person name="Dominguez L."/>
            <person name="Fernandez-Garayzabal J.F."/>
            <person name="Vela A.I."/>
        </authorList>
    </citation>
    <scope>NUCLEOTIDE SEQUENCE [LARGE SCALE GENOMIC DNA]</scope>
    <source>
        <strain evidence="8 9">CCUG 69148</strain>
    </source>
</reference>
<evidence type="ECO:0000256" key="1">
    <source>
        <dbReference type="ARBA" id="ARBA00007905"/>
    </source>
</evidence>
<dbReference type="Proteomes" id="UP000501830">
    <property type="component" value="Chromosome"/>
</dbReference>
<dbReference type="PROSITE" id="PS00063">
    <property type="entry name" value="ALDOKETO_REDUCTASE_3"/>
    <property type="match status" value="1"/>
</dbReference>
<dbReference type="EMBL" id="CP049889">
    <property type="protein sequence ID" value="QIK52150.1"/>
    <property type="molecule type" value="Genomic_DNA"/>
</dbReference>
<dbReference type="PANTHER" id="PTHR43827:SF3">
    <property type="entry name" value="NADP-DEPENDENT OXIDOREDUCTASE DOMAIN-CONTAINING PROTEIN"/>
    <property type="match status" value="1"/>
</dbReference>
<keyword evidence="3" id="KW-0560">Oxidoreductase</keyword>
<dbReference type="FunFam" id="3.20.20.100:FF:000002">
    <property type="entry name" value="2,5-diketo-D-gluconic acid reductase A"/>
    <property type="match status" value="1"/>
</dbReference>
<sequence length="269" mass="30169">METIYLGSGAEMPIIGTGTNTYGKENNKYDGTITGDTTELDQAIAAGYRHIDTAISYRNESVVGDAVVKSGLPRDAFFLTSKIPGRPEHVGTDEAVHNAVRASLNALRTDYIDLYLIHHPWDNLEEMLYVWKILENYVDEGVLRAIGVSNFDETQLQYLLDHGRIKPATNQIQSHPGHWNHGIIEFCQANGVTPVAWGPLSRVQDSDRAMLTEIGAKYGKTWAQVALRYQLERGVAVIPKSHNSERQKQNLALFDFELTKEEKTRITEL</sequence>
<feature type="active site" description="Proton donor" evidence="4">
    <location>
        <position position="57"/>
    </location>
</feature>
<dbReference type="CDD" id="cd19071">
    <property type="entry name" value="AKR_AKR1-5-like"/>
    <property type="match status" value="1"/>
</dbReference>
<dbReference type="PRINTS" id="PR00069">
    <property type="entry name" value="ALDKETRDTASE"/>
</dbReference>
<dbReference type="RefSeq" id="WP_166063213.1">
    <property type="nucleotide sequence ID" value="NZ_CP049889.1"/>
</dbReference>
<dbReference type="InterPro" id="IPR018170">
    <property type="entry name" value="Aldo/ket_reductase_CS"/>
</dbReference>
<dbReference type="PANTHER" id="PTHR43827">
    <property type="entry name" value="2,5-DIKETO-D-GLUCONIC ACID REDUCTASE"/>
    <property type="match status" value="1"/>
</dbReference>
<keyword evidence="2" id="KW-0521">NADP</keyword>
<dbReference type="PROSITE" id="PS00798">
    <property type="entry name" value="ALDOKETO_REDUCTASE_1"/>
    <property type="match status" value="1"/>
</dbReference>